<dbReference type="EMBL" id="CM023481">
    <property type="protein sequence ID" value="KAH6948694.1"/>
    <property type="molecule type" value="Genomic_DNA"/>
</dbReference>
<sequence>MRGRGGESGRLRRYLSGLVSGAQMFEYAMHEIPECSKCLPERARAAHEPRECTVTSSLVSREPEKNLAAPLSQLVSSTTNHNTNLVCQCGLLRFTLLR</sequence>
<accession>A0ACB7TRK5</accession>
<evidence type="ECO:0000313" key="2">
    <source>
        <dbReference type="Proteomes" id="UP000821845"/>
    </source>
</evidence>
<protein>
    <submittedName>
        <fullName evidence="1">Uncharacterized protein</fullName>
    </submittedName>
</protein>
<gene>
    <name evidence="1" type="ORF">HPB50_025867</name>
</gene>
<organism evidence="1 2">
    <name type="scientific">Hyalomma asiaticum</name>
    <name type="common">Tick</name>
    <dbReference type="NCBI Taxonomy" id="266040"/>
    <lineage>
        <taxon>Eukaryota</taxon>
        <taxon>Metazoa</taxon>
        <taxon>Ecdysozoa</taxon>
        <taxon>Arthropoda</taxon>
        <taxon>Chelicerata</taxon>
        <taxon>Arachnida</taxon>
        <taxon>Acari</taxon>
        <taxon>Parasitiformes</taxon>
        <taxon>Ixodida</taxon>
        <taxon>Ixodoidea</taxon>
        <taxon>Ixodidae</taxon>
        <taxon>Hyalomminae</taxon>
        <taxon>Hyalomma</taxon>
    </lineage>
</organism>
<reference evidence="1" key="1">
    <citation type="submission" date="2020-05" db="EMBL/GenBank/DDBJ databases">
        <title>Large-scale comparative analyses of tick genomes elucidate their genetic diversity and vector capacities.</title>
        <authorList>
            <person name="Jia N."/>
            <person name="Wang J."/>
            <person name="Shi W."/>
            <person name="Du L."/>
            <person name="Sun Y."/>
            <person name="Zhan W."/>
            <person name="Jiang J."/>
            <person name="Wang Q."/>
            <person name="Zhang B."/>
            <person name="Ji P."/>
            <person name="Sakyi L.B."/>
            <person name="Cui X."/>
            <person name="Yuan T."/>
            <person name="Jiang B."/>
            <person name="Yang W."/>
            <person name="Lam T.T.-Y."/>
            <person name="Chang Q."/>
            <person name="Ding S."/>
            <person name="Wang X."/>
            <person name="Zhu J."/>
            <person name="Ruan X."/>
            <person name="Zhao L."/>
            <person name="Wei J."/>
            <person name="Que T."/>
            <person name="Du C."/>
            <person name="Cheng J."/>
            <person name="Dai P."/>
            <person name="Han X."/>
            <person name="Huang E."/>
            <person name="Gao Y."/>
            <person name="Liu J."/>
            <person name="Shao H."/>
            <person name="Ye R."/>
            <person name="Li L."/>
            <person name="Wei W."/>
            <person name="Wang X."/>
            <person name="Wang C."/>
            <person name="Yang T."/>
            <person name="Huo Q."/>
            <person name="Li W."/>
            <person name="Guo W."/>
            <person name="Chen H."/>
            <person name="Zhou L."/>
            <person name="Ni X."/>
            <person name="Tian J."/>
            <person name="Zhou Y."/>
            <person name="Sheng Y."/>
            <person name="Liu T."/>
            <person name="Pan Y."/>
            <person name="Xia L."/>
            <person name="Li J."/>
            <person name="Zhao F."/>
            <person name="Cao W."/>
        </authorList>
    </citation>
    <scope>NUCLEOTIDE SEQUENCE</scope>
    <source>
        <strain evidence="1">Hyas-2018</strain>
    </source>
</reference>
<comment type="caution">
    <text evidence="1">The sequence shown here is derived from an EMBL/GenBank/DDBJ whole genome shotgun (WGS) entry which is preliminary data.</text>
</comment>
<evidence type="ECO:0000313" key="1">
    <source>
        <dbReference type="EMBL" id="KAH6948694.1"/>
    </source>
</evidence>
<proteinExistence type="predicted"/>
<keyword evidence="2" id="KW-1185">Reference proteome</keyword>
<name>A0ACB7TRK5_HYAAI</name>
<dbReference type="Proteomes" id="UP000821845">
    <property type="component" value="Chromosome 1"/>
</dbReference>